<dbReference type="GO" id="GO:0003735">
    <property type="term" value="F:structural constituent of ribosome"/>
    <property type="evidence" value="ECO:0007669"/>
    <property type="project" value="InterPro"/>
</dbReference>
<dbReference type="InterPro" id="IPR028909">
    <property type="entry name" value="bL21-like"/>
</dbReference>
<dbReference type="Pfam" id="PF00829">
    <property type="entry name" value="Ribosomal_L21p"/>
    <property type="match status" value="1"/>
</dbReference>
<dbReference type="GO" id="GO:0006412">
    <property type="term" value="P:translation"/>
    <property type="evidence" value="ECO:0007669"/>
    <property type="project" value="UniProtKB-UniRule"/>
</dbReference>
<dbReference type="InterPro" id="IPR001787">
    <property type="entry name" value="Ribosomal_bL21"/>
</dbReference>
<comment type="similarity">
    <text evidence="1 4 5">Belongs to the bacterial ribosomal protein bL21 family.</text>
</comment>
<evidence type="ECO:0000256" key="2">
    <source>
        <dbReference type="ARBA" id="ARBA00022980"/>
    </source>
</evidence>
<accession>A0A7V3YFL5</accession>
<evidence type="ECO:0000256" key="4">
    <source>
        <dbReference type="HAMAP-Rule" id="MF_01363"/>
    </source>
</evidence>
<dbReference type="HAMAP" id="MF_01363">
    <property type="entry name" value="Ribosomal_bL21"/>
    <property type="match status" value="1"/>
</dbReference>
<gene>
    <name evidence="4 6" type="primary">rplU</name>
    <name evidence="6" type="ORF">ENV30_02645</name>
</gene>
<evidence type="ECO:0000313" key="6">
    <source>
        <dbReference type="EMBL" id="HGI30204.1"/>
    </source>
</evidence>
<reference evidence="6" key="1">
    <citation type="journal article" date="2020" name="mSystems">
        <title>Genome- and Community-Level Interaction Insights into Carbon Utilization and Element Cycling Functions of Hydrothermarchaeota in Hydrothermal Sediment.</title>
        <authorList>
            <person name="Zhou Z."/>
            <person name="Liu Y."/>
            <person name="Xu W."/>
            <person name="Pan J."/>
            <person name="Luo Z.H."/>
            <person name="Li M."/>
        </authorList>
    </citation>
    <scope>NUCLEOTIDE SEQUENCE [LARGE SCALE GENOMIC DNA]</scope>
    <source>
        <strain evidence="6">SpSt-747</strain>
    </source>
</reference>
<keyword evidence="2 4" id="KW-0689">Ribosomal protein</keyword>
<organism evidence="6">
    <name type="scientific">Candidatus Caldatribacterium californiense</name>
    <dbReference type="NCBI Taxonomy" id="1454726"/>
    <lineage>
        <taxon>Bacteria</taxon>
        <taxon>Pseudomonadati</taxon>
        <taxon>Atribacterota</taxon>
        <taxon>Atribacteria</taxon>
        <taxon>Atribacterales</taxon>
        <taxon>Candidatus Caldatribacteriaceae</taxon>
        <taxon>Candidatus Caldatribacterium</taxon>
    </lineage>
</organism>
<dbReference type="InterPro" id="IPR036164">
    <property type="entry name" value="bL21-like_sf"/>
</dbReference>
<sequence>MFAIVEAAGKQYKVTEGSLLQVDCVLAPVNEEVAFDRVLLARKDGEILVGRPYLENVRVRGRVLSVGKGEKVIVFKYKPKVNYRRKKGHRQPVTIVRIEKIEIKGV</sequence>
<dbReference type="GO" id="GO:0005737">
    <property type="term" value="C:cytoplasm"/>
    <property type="evidence" value="ECO:0007669"/>
    <property type="project" value="UniProtKB-ARBA"/>
</dbReference>
<protein>
    <recommendedName>
        <fullName evidence="4">Large ribosomal subunit protein bL21</fullName>
    </recommendedName>
</protein>
<dbReference type="GO" id="GO:0019843">
    <property type="term" value="F:rRNA binding"/>
    <property type="evidence" value="ECO:0007669"/>
    <property type="project" value="UniProtKB-UniRule"/>
</dbReference>
<evidence type="ECO:0000256" key="3">
    <source>
        <dbReference type="ARBA" id="ARBA00023274"/>
    </source>
</evidence>
<comment type="function">
    <text evidence="4 5">This protein binds to 23S rRNA in the presence of protein L20.</text>
</comment>
<dbReference type="EMBL" id="DTFV01000041">
    <property type="protein sequence ID" value="HGI30204.1"/>
    <property type="molecule type" value="Genomic_DNA"/>
</dbReference>
<dbReference type="AlphaFoldDB" id="A0A7V3YFL5"/>
<keyword evidence="4 5" id="KW-0699">rRNA-binding</keyword>
<comment type="subunit">
    <text evidence="4">Part of the 50S ribosomal subunit. Contacts protein L20.</text>
</comment>
<dbReference type="PANTHER" id="PTHR21349">
    <property type="entry name" value="50S RIBOSOMAL PROTEIN L21"/>
    <property type="match status" value="1"/>
</dbReference>
<evidence type="ECO:0000256" key="1">
    <source>
        <dbReference type="ARBA" id="ARBA00008563"/>
    </source>
</evidence>
<dbReference type="SUPFAM" id="SSF141091">
    <property type="entry name" value="L21p-like"/>
    <property type="match status" value="1"/>
</dbReference>
<dbReference type="NCBIfam" id="TIGR00061">
    <property type="entry name" value="L21"/>
    <property type="match status" value="1"/>
</dbReference>
<comment type="caution">
    <text evidence="6">The sequence shown here is derived from an EMBL/GenBank/DDBJ whole genome shotgun (WGS) entry which is preliminary data.</text>
</comment>
<proteinExistence type="inferred from homology"/>
<dbReference type="GO" id="GO:0005840">
    <property type="term" value="C:ribosome"/>
    <property type="evidence" value="ECO:0007669"/>
    <property type="project" value="UniProtKB-KW"/>
</dbReference>
<name>A0A7V3YFL5_9BACT</name>
<keyword evidence="3 4" id="KW-0687">Ribonucleoprotein</keyword>
<keyword evidence="4 5" id="KW-0694">RNA-binding</keyword>
<dbReference type="GO" id="GO:1990904">
    <property type="term" value="C:ribonucleoprotein complex"/>
    <property type="evidence" value="ECO:0007669"/>
    <property type="project" value="UniProtKB-KW"/>
</dbReference>
<dbReference type="PANTHER" id="PTHR21349:SF0">
    <property type="entry name" value="LARGE RIBOSOMAL SUBUNIT PROTEIN BL21M"/>
    <property type="match status" value="1"/>
</dbReference>
<evidence type="ECO:0000256" key="5">
    <source>
        <dbReference type="RuleBase" id="RU000562"/>
    </source>
</evidence>